<dbReference type="RefSeq" id="WP_073170009.1">
    <property type="nucleotide sequence ID" value="NZ_FQZE01000019.1"/>
</dbReference>
<dbReference type="PANTHER" id="PTHR43133:SF46">
    <property type="entry name" value="RNA POLYMERASE SIGMA-70 FACTOR ECF SUBFAMILY"/>
    <property type="match status" value="1"/>
</dbReference>
<dbReference type="InterPro" id="IPR036388">
    <property type="entry name" value="WH-like_DNA-bd_sf"/>
</dbReference>
<reference evidence="6 7" key="1">
    <citation type="submission" date="2016-11" db="EMBL/GenBank/DDBJ databases">
        <authorList>
            <person name="Jaros S."/>
            <person name="Januszkiewicz K."/>
            <person name="Wedrychowicz H."/>
        </authorList>
    </citation>
    <scope>NUCLEOTIDE SEQUENCE [LARGE SCALE GENOMIC DNA]</scope>
    <source>
        <strain evidence="6 7">DSM 27063</strain>
    </source>
</reference>
<evidence type="ECO:0000256" key="2">
    <source>
        <dbReference type="ARBA" id="ARBA00023015"/>
    </source>
</evidence>
<dbReference type="SUPFAM" id="SSF88946">
    <property type="entry name" value="Sigma2 domain of RNA polymerase sigma factors"/>
    <property type="match status" value="1"/>
</dbReference>
<dbReference type="InterPro" id="IPR039425">
    <property type="entry name" value="RNA_pol_sigma-70-like"/>
</dbReference>
<keyword evidence="7" id="KW-1185">Reference proteome</keyword>
<dbReference type="PANTHER" id="PTHR43133">
    <property type="entry name" value="RNA POLYMERASE ECF-TYPE SIGMA FACTO"/>
    <property type="match status" value="1"/>
</dbReference>
<dbReference type="Gene3D" id="1.10.10.10">
    <property type="entry name" value="Winged helix-like DNA-binding domain superfamily/Winged helix DNA-binding domain"/>
    <property type="match status" value="1"/>
</dbReference>
<dbReference type="NCBIfam" id="TIGR02937">
    <property type="entry name" value="sigma70-ECF"/>
    <property type="match status" value="1"/>
</dbReference>
<dbReference type="GO" id="GO:0016987">
    <property type="term" value="F:sigma factor activity"/>
    <property type="evidence" value="ECO:0007669"/>
    <property type="project" value="UniProtKB-KW"/>
</dbReference>
<gene>
    <name evidence="6" type="ORF">SAMN05444280_11934</name>
</gene>
<dbReference type="SUPFAM" id="SSF88659">
    <property type="entry name" value="Sigma3 and sigma4 domains of RNA polymerase sigma factors"/>
    <property type="match status" value="1"/>
</dbReference>
<dbReference type="EMBL" id="FQZE01000019">
    <property type="protein sequence ID" value="SHJ42899.1"/>
    <property type="molecule type" value="Genomic_DNA"/>
</dbReference>
<dbReference type="OrthoDB" id="1121921at2"/>
<sequence>MVSDKKIWDDFRKGEKSALSQIYHQHIQMLFRYGKKFTQDDDLIKDTIQDLFIDLIRTRNNLGETDNITFYLMVSFRRKLVKNLKKVKLNSDPVEEDELTTEIVYSVEEELIKKESLTQREEKVRKALAGITPKQREILYYKFSCELDYEQICEIMELQYDSARKQVSRALKVMKKALLDSGVFLFLSALFF</sequence>
<organism evidence="6 7">
    <name type="scientific">Tangfeifania diversioriginum</name>
    <dbReference type="NCBI Taxonomy" id="1168035"/>
    <lineage>
        <taxon>Bacteria</taxon>
        <taxon>Pseudomonadati</taxon>
        <taxon>Bacteroidota</taxon>
        <taxon>Bacteroidia</taxon>
        <taxon>Marinilabiliales</taxon>
        <taxon>Prolixibacteraceae</taxon>
        <taxon>Tangfeifania</taxon>
    </lineage>
</organism>
<keyword evidence="3" id="KW-0731">Sigma factor</keyword>
<accession>A0A1M6J871</accession>
<evidence type="ECO:0000313" key="6">
    <source>
        <dbReference type="EMBL" id="SHJ42899.1"/>
    </source>
</evidence>
<keyword evidence="4" id="KW-0804">Transcription</keyword>
<dbReference type="Gene3D" id="1.10.1740.10">
    <property type="match status" value="1"/>
</dbReference>
<evidence type="ECO:0000256" key="3">
    <source>
        <dbReference type="ARBA" id="ARBA00023082"/>
    </source>
</evidence>
<feature type="domain" description="RNA polymerase sigma factor 70 region 4 type 2" evidence="5">
    <location>
        <begin position="122"/>
        <end position="172"/>
    </location>
</feature>
<dbReference type="Proteomes" id="UP000184050">
    <property type="component" value="Unassembled WGS sequence"/>
</dbReference>
<proteinExistence type="inferred from homology"/>
<dbReference type="GO" id="GO:0003677">
    <property type="term" value="F:DNA binding"/>
    <property type="evidence" value="ECO:0007669"/>
    <property type="project" value="InterPro"/>
</dbReference>
<comment type="similarity">
    <text evidence="1">Belongs to the sigma-70 factor family. ECF subfamily.</text>
</comment>
<name>A0A1M6J871_9BACT</name>
<evidence type="ECO:0000259" key="5">
    <source>
        <dbReference type="Pfam" id="PF08281"/>
    </source>
</evidence>
<evidence type="ECO:0000256" key="1">
    <source>
        <dbReference type="ARBA" id="ARBA00010641"/>
    </source>
</evidence>
<dbReference type="Pfam" id="PF08281">
    <property type="entry name" value="Sigma70_r4_2"/>
    <property type="match status" value="1"/>
</dbReference>
<evidence type="ECO:0000313" key="7">
    <source>
        <dbReference type="Proteomes" id="UP000184050"/>
    </source>
</evidence>
<dbReference type="InterPro" id="IPR014284">
    <property type="entry name" value="RNA_pol_sigma-70_dom"/>
</dbReference>
<dbReference type="GO" id="GO:0006352">
    <property type="term" value="P:DNA-templated transcription initiation"/>
    <property type="evidence" value="ECO:0007669"/>
    <property type="project" value="InterPro"/>
</dbReference>
<dbReference type="AlphaFoldDB" id="A0A1M6J871"/>
<dbReference type="InterPro" id="IPR013324">
    <property type="entry name" value="RNA_pol_sigma_r3/r4-like"/>
</dbReference>
<dbReference type="InterPro" id="IPR013325">
    <property type="entry name" value="RNA_pol_sigma_r2"/>
</dbReference>
<keyword evidence="2" id="KW-0805">Transcription regulation</keyword>
<evidence type="ECO:0000256" key="4">
    <source>
        <dbReference type="ARBA" id="ARBA00023163"/>
    </source>
</evidence>
<protein>
    <submittedName>
        <fullName evidence="6">RNA polymerase sigma factor, sigma-70 family</fullName>
    </submittedName>
</protein>
<dbReference type="STRING" id="1168035.SAMN05444280_11934"/>
<dbReference type="InterPro" id="IPR013249">
    <property type="entry name" value="RNA_pol_sigma70_r4_t2"/>
</dbReference>